<feature type="transmembrane region" description="Helical" evidence="1">
    <location>
        <begin position="80"/>
        <end position="101"/>
    </location>
</feature>
<sequence length="160" mass="17348">MIGLSLGDITVSIQLAIAPIFLLVGTGSLLNVVTTRLGRIIDRARILEQAVEAGEDAVLEERHVMELNVLDKRMRFGNRAVLFSTISAVLICLLVILIFLLDLLGLPAAALIVVVLFAGAMASLSIGLISFLIEVSIATRVLRVRHELLARRRIVQEEAG</sequence>
<evidence type="ECO:0000313" key="3">
    <source>
        <dbReference type="Proteomes" id="UP001596303"/>
    </source>
</evidence>
<comment type="caution">
    <text evidence="2">The sequence shown here is derived from an EMBL/GenBank/DDBJ whole genome shotgun (WGS) entry which is preliminary data.</text>
</comment>
<feature type="transmembrane region" description="Helical" evidence="1">
    <location>
        <begin position="12"/>
        <end position="33"/>
    </location>
</feature>
<keyword evidence="1" id="KW-0472">Membrane</keyword>
<protein>
    <submittedName>
        <fullName evidence="2">DUF2721 domain-containing protein</fullName>
    </submittedName>
</protein>
<keyword evidence="1" id="KW-0812">Transmembrane</keyword>
<gene>
    <name evidence="2" type="ORF">ACFQDM_01390</name>
</gene>
<dbReference type="EMBL" id="JBHSSW010000002">
    <property type="protein sequence ID" value="MFC6196709.1"/>
    <property type="molecule type" value="Genomic_DNA"/>
</dbReference>
<reference evidence="3" key="1">
    <citation type="journal article" date="2019" name="Int. J. Syst. Evol. Microbiol.">
        <title>The Global Catalogue of Microorganisms (GCM) 10K type strain sequencing project: providing services to taxonomists for standard genome sequencing and annotation.</title>
        <authorList>
            <consortium name="The Broad Institute Genomics Platform"/>
            <consortium name="The Broad Institute Genome Sequencing Center for Infectious Disease"/>
            <person name="Wu L."/>
            <person name="Ma J."/>
        </authorList>
    </citation>
    <scope>NUCLEOTIDE SEQUENCE [LARGE SCALE GENOMIC DNA]</scope>
    <source>
        <strain evidence="3">CGMCC-1.15741</strain>
    </source>
</reference>
<dbReference type="RefSeq" id="WP_377374481.1">
    <property type="nucleotide sequence ID" value="NZ_JBHSSW010000002.1"/>
</dbReference>
<feature type="transmembrane region" description="Helical" evidence="1">
    <location>
        <begin position="107"/>
        <end position="133"/>
    </location>
</feature>
<dbReference type="Proteomes" id="UP001596303">
    <property type="component" value="Unassembled WGS sequence"/>
</dbReference>
<dbReference type="Pfam" id="PF11026">
    <property type="entry name" value="DUF2721"/>
    <property type="match status" value="1"/>
</dbReference>
<evidence type="ECO:0000256" key="1">
    <source>
        <dbReference type="SAM" id="Phobius"/>
    </source>
</evidence>
<keyword evidence="1" id="KW-1133">Transmembrane helix</keyword>
<evidence type="ECO:0000313" key="2">
    <source>
        <dbReference type="EMBL" id="MFC6196709.1"/>
    </source>
</evidence>
<accession>A0ABW1S5A3</accession>
<keyword evidence="3" id="KW-1185">Reference proteome</keyword>
<organism evidence="2 3">
    <name type="scientific">Ponticaulis profundi</name>
    <dbReference type="NCBI Taxonomy" id="2665222"/>
    <lineage>
        <taxon>Bacteria</taxon>
        <taxon>Pseudomonadati</taxon>
        <taxon>Pseudomonadota</taxon>
        <taxon>Alphaproteobacteria</taxon>
        <taxon>Hyphomonadales</taxon>
        <taxon>Hyphomonadaceae</taxon>
        <taxon>Ponticaulis</taxon>
    </lineage>
</organism>
<name>A0ABW1S5A3_9PROT</name>
<dbReference type="InterPro" id="IPR021279">
    <property type="entry name" value="DUF2721"/>
</dbReference>
<proteinExistence type="predicted"/>